<dbReference type="GO" id="GO:0003700">
    <property type="term" value="F:DNA-binding transcription factor activity"/>
    <property type="evidence" value="ECO:0007669"/>
    <property type="project" value="InterPro"/>
</dbReference>
<evidence type="ECO:0000259" key="5">
    <source>
        <dbReference type="PROSITE" id="PS50931"/>
    </source>
</evidence>
<dbReference type="SUPFAM" id="SSF46785">
    <property type="entry name" value="Winged helix' DNA-binding domain"/>
    <property type="match status" value="1"/>
</dbReference>
<evidence type="ECO:0000256" key="2">
    <source>
        <dbReference type="ARBA" id="ARBA00023015"/>
    </source>
</evidence>
<reference evidence="6 7" key="1">
    <citation type="submission" date="2019-03" db="EMBL/GenBank/DDBJ databases">
        <title>Genomic Encyclopedia of Type Strains, Phase IV (KMG-IV): sequencing the most valuable type-strain genomes for metagenomic binning, comparative biology and taxonomic classification.</title>
        <authorList>
            <person name="Goeker M."/>
        </authorList>
    </citation>
    <scope>NUCLEOTIDE SEQUENCE [LARGE SCALE GENOMIC DNA]</scope>
    <source>
        <strain evidence="6 7">DSM 25082</strain>
    </source>
</reference>
<dbReference type="Pfam" id="PF03466">
    <property type="entry name" value="LysR_substrate"/>
    <property type="match status" value="1"/>
</dbReference>
<dbReference type="InterPro" id="IPR000847">
    <property type="entry name" value="LysR_HTH_N"/>
</dbReference>
<dbReference type="Pfam" id="PF00126">
    <property type="entry name" value="HTH_1"/>
    <property type="match status" value="1"/>
</dbReference>
<dbReference type="InterPro" id="IPR036388">
    <property type="entry name" value="WH-like_DNA-bd_sf"/>
</dbReference>
<protein>
    <submittedName>
        <fullName evidence="6">LysR family transcriptional regulator</fullName>
    </submittedName>
</protein>
<dbReference type="Proteomes" id="UP000295357">
    <property type="component" value="Unassembled WGS sequence"/>
</dbReference>
<dbReference type="PROSITE" id="PS50931">
    <property type="entry name" value="HTH_LYSR"/>
    <property type="match status" value="1"/>
</dbReference>
<feature type="domain" description="HTH lysR-type" evidence="5">
    <location>
        <begin position="13"/>
        <end position="70"/>
    </location>
</feature>
<sequence length="307" mass="34329">MTSRSTDHPAESLNWDDLRYALAIAEAGSLAGAARALGVQHTTVLRRLDALEQRLGARLFERHRQGYRSTEAGELMAAQARAMAPGVAELQRRILGRDTALQGPLRLSTAFVAMLYLLPRPLADFARAHPGIAVEISENSALVDLSRRDADIVLRFSAQVPEHLVGRRLGEMRMRIYAARGARHLPQVQTPVAQLCQNYPWIGYERDRSSRFYDRWLRRHVADERIVMRADLMQSAAAMARTGLGLALLPTLIEPHEPELLPVSEVLPEMDIPVWLLTHPDLRDTARVRVFMQQMGDALARCLAAAP</sequence>
<comment type="similarity">
    <text evidence="1">Belongs to the LysR transcriptional regulatory family.</text>
</comment>
<gene>
    <name evidence="6" type="ORF">DFR39_101653</name>
</gene>
<accession>A0A4R6NBK6</accession>
<name>A0A4R6NBK6_9BURK</name>
<keyword evidence="4" id="KW-0804">Transcription</keyword>
<keyword evidence="3" id="KW-0238">DNA-binding</keyword>
<dbReference type="GO" id="GO:0000976">
    <property type="term" value="F:transcription cis-regulatory region binding"/>
    <property type="evidence" value="ECO:0007669"/>
    <property type="project" value="TreeGrafter"/>
</dbReference>
<comment type="caution">
    <text evidence="6">The sequence shown here is derived from an EMBL/GenBank/DDBJ whole genome shotgun (WGS) entry which is preliminary data.</text>
</comment>
<dbReference type="InterPro" id="IPR036390">
    <property type="entry name" value="WH_DNA-bd_sf"/>
</dbReference>
<proteinExistence type="inferred from homology"/>
<dbReference type="EMBL" id="SNXE01000001">
    <property type="protein sequence ID" value="TDP13179.1"/>
    <property type="molecule type" value="Genomic_DNA"/>
</dbReference>
<evidence type="ECO:0000256" key="3">
    <source>
        <dbReference type="ARBA" id="ARBA00023125"/>
    </source>
</evidence>
<keyword evidence="2" id="KW-0805">Transcription regulation</keyword>
<dbReference type="AlphaFoldDB" id="A0A4R6NBK6"/>
<keyword evidence="7" id="KW-1185">Reference proteome</keyword>
<dbReference type="PANTHER" id="PTHR30126">
    <property type="entry name" value="HTH-TYPE TRANSCRIPTIONAL REGULATOR"/>
    <property type="match status" value="1"/>
</dbReference>
<dbReference type="PANTHER" id="PTHR30126:SF21">
    <property type="entry name" value="TRANSCRIPTIONAL REGULATOR-RELATED"/>
    <property type="match status" value="1"/>
</dbReference>
<dbReference type="InterPro" id="IPR005119">
    <property type="entry name" value="LysR_subst-bd"/>
</dbReference>
<evidence type="ECO:0000313" key="6">
    <source>
        <dbReference type="EMBL" id="TDP13179.1"/>
    </source>
</evidence>
<dbReference type="SUPFAM" id="SSF53850">
    <property type="entry name" value="Periplasmic binding protein-like II"/>
    <property type="match status" value="1"/>
</dbReference>
<dbReference type="Gene3D" id="3.40.190.290">
    <property type="match status" value="1"/>
</dbReference>
<dbReference type="Gene3D" id="1.10.10.10">
    <property type="entry name" value="Winged helix-like DNA-binding domain superfamily/Winged helix DNA-binding domain"/>
    <property type="match status" value="1"/>
</dbReference>
<dbReference type="RefSeq" id="WP_162849400.1">
    <property type="nucleotide sequence ID" value="NZ_JAUFPJ010000001.1"/>
</dbReference>
<organism evidence="6 7">
    <name type="scientific">Roseateles asaccharophilus</name>
    <dbReference type="NCBI Taxonomy" id="582607"/>
    <lineage>
        <taxon>Bacteria</taxon>
        <taxon>Pseudomonadati</taxon>
        <taxon>Pseudomonadota</taxon>
        <taxon>Betaproteobacteria</taxon>
        <taxon>Burkholderiales</taxon>
        <taxon>Sphaerotilaceae</taxon>
        <taxon>Roseateles</taxon>
    </lineage>
</organism>
<evidence type="ECO:0000313" key="7">
    <source>
        <dbReference type="Proteomes" id="UP000295357"/>
    </source>
</evidence>
<evidence type="ECO:0000256" key="1">
    <source>
        <dbReference type="ARBA" id="ARBA00009437"/>
    </source>
</evidence>
<evidence type="ECO:0000256" key="4">
    <source>
        <dbReference type="ARBA" id="ARBA00023163"/>
    </source>
</evidence>